<evidence type="ECO:0000313" key="2">
    <source>
        <dbReference type="Proteomes" id="UP001165492"/>
    </source>
</evidence>
<protein>
    <recommendedName>
        <fullName evidence="3">Mediator of RNA polymerase II transcription subunit 7</fullName>
    </recommendedName>
</protein>
<evidence type="ECO:0000313" key="1">
    <source>
        <dbReference type="EMBL" id="MCC5467651.1"/>
    </source>
</evidence>
<accession>A0ABS8HYH4</accession>
<keyword evidence="2" id="KW-1185">Reference proteome</keyword>
<sequence>MAKRSIEDNLQESLNHWQYLYHFGGHDPFWSDGCNLNLVRNHISRYKEQIKELYPNGDYPEVYYQDTPPEVSNDYMARTEEIKENAENVLAACKKDPNYNELLFTVLKLNAKIQEQTSINNVIWYVKGLEKAILQNDLIHMRRANAESYISAFENCIKRVKNLYQHEEQQGQLSLF</sequence>
<reference evidence="1" key="1">
    <citation type="submission" date="2021-11" db="EMBL/GenBank/DDBJ databases">
        <title>Description of a new species Pelosinus isolated from the bottom sediments of Lake Baikal.</title>
        <authorList>
            <person name="Zakharyuk A."/>
        </authorList>
    </citation>
    <scope>NUCLEOTIDE SEQUENCE</scope>
    <source>
        <strain evidence="1">Bkl1</strain>
    </source>
</reference>
<dbReference type="RefSeq" id="WP_229536617.1">
    <property type="nucleotide sequence ID" value="NZ_JAJHJB010000037.1"/>
</dbReference>
<name>A0ABS8HYH4_9FIRM</name>
<dbReference type="EMBL" id="JAJHJB010000037">
    <property type="protein sequence ID" value="MCC5467651.1"/>
    <property type="molecule type" value="Genomic_DNA"/>
</dbReference>
<evidence type="ECO:0008006" key="3">
    <source>
        <dbReference type="Google" id="ProtNLM"/>
    </source>
</evidence>
<proteinExistence type="predicted"/>
<comment type="caution">
    <text evidence="1">The sequence shown here is derived from an EMBL/GenBank/DDBJ whole genome shotgun (WGS) entry which is preliminary data.</text>
</comment>
<dbReference type="Proteomes" id="UP001165492">
    <property type="component" value="Unassembled WGS sequence"/>
</dbReference>
<gene>
    <name evidence="1" type="ORF">LMF89_20150</name>
</gene>
<organism evidence="1 2">
    <name type="scientific">Pelosinus baikalensis</name>
    <dbReference type="NCBI Taxonomy" id="2892015"/>
    <lineage>
        <taxon>Bacteria</taxon>
        <taxon>Bacillati</taxon>
        <taxon>Bacillota</taxon>
        <taxon>Negativicutes</taxon>
        <taxon>Selenomonadales</taxon>
        <taxon>Sporomusaceae</taxon>
        <taxon>Pelosinus</taxon>
    </lineage>
</organism>